<protein>
    <submittedName>
        <fullName evidence="1">Uncharacterized protein</fullName>
    </submittedName>
</protein>
<name>A0A6B9V567_ARAHY</name>
<evidence type="ECO:0000313" key="1">
    <source>
        <dbReference type="EMBL" id="QHN76550.1"/>
    </source>
</evidence>
<sequence>MMGRMSRQSVSHIISLKPQSRPLQAANNSHLIIDQGGMLPEQPEIQSPLESLIIHPNPAKFESIYKLASQLTLKLLPIGGSQHRQFRRDLKALLRFL</sequence>
<accession>A0A6B9V567</accession>
<dbReference type="EMBL" id="CP031001">
    <property type="protein sequence ID" value="QHN76550.1"/>
    <property type="molecule type" value="Genomic_DNA"/>
</dbReference>
<evidence type="ECO:0000313" key="2">
    <source>
        <dbReference type="Proteomes" id="UP000464620"/>
    </source>
</evidence>
<organism evidence="1 2">
    <name type="scientific">Arachis hypogaea</name>
    <name type="common">Peanut</name>
    <dbReference type="NCBI Taxonomy" id="3818"/>
    <lineage>
        <taxon>Eukaryota</taxon>
        <taxon>Viridiplantae</taxon>
        <taxon>Streptophyta</taxon>
        <taxon>Embryophyta</taxon>
        <taxon>Tracheophyta</taxon>
        <taxon>Spermatophyta</taxon>
        <taxon>Magnoliopsida</taxon>
        <taxon>eudicotyledons</taxon>
        <taxon>Gunneridae</taxon>
        <taxon>Pentapetalae</taxon>
        <taxon>rosids</taxon>
        <taxon>fabids</taxon>
        <taxon>Fabales</taxon>
        <taxon>Fabaceae</taxon>
        <taxon>Papilionoideae</taxon>
        <taxon>50 kb inversion clade</taxon>
        <taxon>dalbergioids sensu lato</taxon>
        <taxon>Dalbergieae</taxon>
        <taxon>Pterocarpus clade</taxon>
        <taxon>Arachis</taxon>
    </lineage>
</organism>
<dbReference type="AlphaFoldDB" id="A0A6B9V567"/>
<reference evidence="1 2" key="1">
    <citation type="submission" date="2020-01" db="EMBL/GenBank/DDBJ databases">
        <title>Genome sequence of Arachis hypogaea, cultivar Shitouqi.</title>
        <authorList>
            <person name="Zhuang W."/>
            <person name="Chen H."/>
            <person name="Varshney R."/>
            <person name="Wang D."/>
            <person name="Ming R."/>
        </authorList>
    </citation>
    <scope>NUCLEOTIDE SEQUENCE [LARGE SCALE GENOMIC DNA]</scope>
    <source>
        <tissue evidence="1">Young leaf</tissue>
    </source>
</reference>
<dbReference type="Proteomes" id="UP000464620">
    <property type="component" value="Chromosome B09"/>
</dbReference>
<gene>
    <name evidence="1" type="ORF">DS421_19g644840</name>
</gene>
<proteinExistence type="predicted"/>